<dbReference type="Pfam" id="PF00078">
    <property type="entry name" value="RVT_1"/>
    <property type="match status" value="1"/>
</dbReference>
<gene>
    <name evidence="2" type="primary">LOC107792243</name>
</gene>
<dbReference type="Gene3D" id="3.30.70.270">
    <property type="match status" value="1"/>
</dbReference>
<dbReference type="InterPro" id="IPR043128">
    <property type="entry name" value="Rev_trsase/Diguanyl_cyclase"/>
</dbReference>
<feature type="domain" description="Reverse transcriptase" evidence="1">
    <location>
        <begin position="1"/>
        <end position="110"/>
    </location>
</feature>
<evidence type="ECO:0000259" key="1">
    <source>
        <dbReference type="PROSITE" id="PS50878"/>
    </source>
</evidence>
<dbReference type="InterPro" id="IPR043502">
    <property type="entry name" value="DNA/RNA_pol_sf"/>
</dbReference>
<dbReference type="RefSeq" id="XP_016469921.1">
    <property type="nucleotide sequence ID" value="XM_016614435.1"/>
</dbReference>
<dbReference type="PANTHER" id="PTHR46238:SF8">
    <property type="entry name" value="ENDONUCLEASE_EXONUCLEASE_PHOSPHATASE DOMAIN-CONTAINING PROTEIN"/>
    <property type="match status" value="1"/>
</dbReference>
<sequence length="165" mass="18501">MGLHQGSSLNPFLFSLMMDSLLRQIQEKVPWCLLFADDIVLIDETQGGVNERLEVWRHTLESKGFKLSRTKTEYLECKFSGVTQEAGGDVRLDTQVIPKRESFKYLGSIVQMNGEIDEDVTHCIGAGWTQLRLASDVLVLASQKVTCPANESSGNEDVEMDVRAY</sequence>
<dbReference type="SUPFAM" id="SSF56672">
    <property type="entry name" value="DNA/RNA polymerases"/>
    <property type="match status" value="1"/>
</dbReference>
<dbReference type="PANTHER" id="PTHR46238">
    <property type="entry name" value="REVERSE TRANSCRIPTASE DOMAIN-CONTAINING PROTEIN"/>
    <property type="match status" value="1"/>
</dbReference>
<dbReference type="InterPro" id="IPR000477">
    <property type="entry name" value="RT_dom"/>
</dbReference>
<dbReference type="PaxDb" id="4097-A0A1S4A027"/>
<dbReference type="OrthoDB" id="424543at2759"/>
<proteinExistence type="predicted"/>
<organism evidence="2">
    <name type="scientific">Nicotiana tabacum</name>
    <name type="common">Common tobacco</name>
    <dbReference type="NCBI Taxonomy" id="4097"/>
    <lineage>
        <taxon>Eukaryota</taxon>
        <taxon>Viridiplantae</taxon>
        <taxon>Streptophyta</taxon>
        <taxon>Embryophyta</taxon>
        <taxon>Tracheophyta</taxon>
        <taxon>Spermatophyta</taxon>
        <taxon>Magnoliopsida</taxon>
        <taxon>eudicotyledons</taxon>
        <taxon>Gunneridae</taxon>
        <taxon>Pentapetalae</taxon>
        <taxon>asterids</taxon>
        <taxon>lamiids</taxon>
        <taxon>Solanales</taxon>
        <taxon>Solanaceae</taxon>
        <taxon>Nicotianoideae</taxon>
        <taxon>Nicotianeae</taxon>
        <taxon>Nicotiana</taxon>
    </lineage>
</organism>
<name>A0A1S4A027_TOBAC</name>
<dbReference type="PROSITE" id="PS50878">
    <property type="entry name" value="RT_POL"/>
    <property type="match status" value="1"/>
</dbReference>
<protein>
    <recommendedName>
        <fullName evidence="1">Reverse transcriptase domain-containing protein</fullName>
    </recommendedName>
</protein>
<dbReference type="STRING" id="4097.A0A1S4A027"/>
<evidence type="ECO:0000313" key="2">
    <source>
        <dbReference type="RefSeq" id="XP_016469921.1"/>
    </source>
</evidence>
<dbReference type="AlphaFoldDB" id="A0A1S4A027"/>
<dbReference type="KEGG" id="nta:107792243"/>
<accession>A0A1S4A027</accession>
<reference evidence="2" key="1">
    <citation type="submission" date="2025-08" db="UniProtKB">
        <authorList>
            <consortium name="RefSeq"/>
        </authorList>
    </citation>
    <scope>IDENTIFICATION</scope>
</reference>